<evidence type="ECO:0000256" key="4">
    <source>
        <dbReference type="ARBA" id="ARBA00022643"/>
    </source>
</evidence>
<dbReference type="SUPFAM" id="SSF51395">
    <property type="entry name" value="FMN-linked oxidoreductases"/>
    <property type="match status" value="1"/>
</dbReference>
<gene>
    <name evidence="13" type="ORF">K6V98_06370</name>
</gene>
<comment type="similarity">
    <text evidence="11">Belongs to the dus family.</text>
</comment>
<sequence>MLAPMAGVTDAAYRIISRRHGAELAYSEMVSVAGLAYASEKTWELVVPADEEPDIAVQLFGAKPEQFGPAVVAIQERLGSKLALIDINMACPARKVLTKGEGAALMDDPVRAAKIAAACVREAQVPITVKMRRSRLAGSVTAPDLAQRLEQEGVAAVAVHGRSATQLYTGQADWSVIDAVAERVAIPVIGTGDVLSAAAAVDMLTTTAASAVFIARGSYGNPWIFEDARALLAGQQVREHKTVDERLNALEDHLNLLHDLGGHMRKARSFCAWYLKGMPHAAEWRARSVQCETFEDFIRLVQAVRYAAKTYAHDMTV</sequence>
<evidence type="ECO:0000256" key="11">
    <source>
        <dbReference type="PIRNR" id="PIRNR006621"/>
    </source>
</evidence>
<dbReference type="PANTHER" id="PTHR45846">
    <property type="entry name" value="TRNA-DIHYDROURIDINE(47) SYNTHASE [NAD(P)(+)]-LIKE"/>
    <property type="match status" value="1"/>
</dbReference>
<dbReference type="InterPro" id="IPR024036">
    <property type="entry name" value="tRNA-dHydroUridine_Synthase_C"/>
</dbReference>
<evidence type="ECO:0000256" key="9">
    <source>
        <dbReference type="ARBA" id="ARBA00048205"/>
    </source>
</evidence>
<evidence type="ECO:0000256" key="10">
    <source>
        <dbReference type="ARBA" id="ARBA00048802"/>
    </source>
</evidence>
<evidence type="ECO:0000313" key="13">
    <source>
        <dbReference type="EMBL" id="MBY4797969.1"/>
    </source>
</evidence>
<dbReference type="PANTHER" id="PTHR45846:SF1">
    <property type="entry name" value="TRNA-DIHYDROURIDINE(47) SYNTHASE [NAD(P)(+)]-LIKE"/>
    <property type="match status" value="1"/>
</dbReference>
<evidence type="ECO:0000256" key="2">
    <source>
        <dbReference type="ARBA" id="ARBA00022555"/>
    </source>
</evidence>
<dbReference type="InterPro" id="IPR001269">
    <property type="entry name" value="DUS_fam"/>
</dbReference>
<dbReference type="InterPro" id="IPR035587">
    <property type="entry name" value="DUS-like_FMN-bd"/>
</dbReference>
<evidence type="ECO:0000313" key="14">
    <source>
        <dbReference type="Proteomes" id="UP000700908"/>
    </source>
</evidence>
<comment type="function">
    <text evidence="1 11">Catalyzes the synthesis of 5,6-dihydrouridine (D), a modified base found in the D-loop of most tRNAs, via the reduction of the C5-C6 double bond in target uridines.</text>
</comment>
<keyword evidence="14" id="KW-1185">Reference proteome</keyword>
<dbReference type="Pfam" id="PF01207">
    <property type="entry name" value="Dus"/>
    <property type="match status" value="1"/>
</dbReference>
<evidence type="ECO:0000256" key="8">
    <source>
        <dbReference type="ARBA" id="ARBA00023002"/>
    </source>
</evidence>
<comment type="catalytic activity">
    <reaction evidence="10">
        <text>a 5,6-dihydrouridine in tRNA + NAD(+) = a uridine in tRNA + NADH + H(+)</text>
        <dbReference type="Rhea" id="RHEA:54452"/>
        <dbReference type="Rhea" id="RHEA-COMP:13339"/>
        <dbReference type="Rhea" id="RHEA-COMP:13887"/>
        <dbReference type="ChEBI" id="CHEBI:15378"/>
        <dbReference type="ChEBI" id="CHEBI:57540"/>
        <dbReference type="ChEBI" id="CHEBI:57945"/>
        <dbReference type="ChEBI" id="CHEBI:65315"/>
        <dbReference type="ChEBI" id="CHEBI:74443"/>
    </reaction>
</comment>
<keyword evidence="4 11" id="KW-0288">FMN</keyword>
<keyword evidence="5 11" id="KW-0819">tRNA processing</keyword>
<keyword evidence="7" id="KW-0694">RNA-binding</keyword>
<dbReference type="Gene3D" id="1.10.1200.80">
    <property type="entry name" value="Putative flavin oxidoreducatase, domain 2"/>
    <property type="match status" value="1"/>
</dbReference>
<keyword evidence="8 11" id="KW-0560">Oxidoreductase</keyword>
<evidence type="ECO:0000256" key="5">
    <source>
        <dbReference type="ARBA" id="ARBA00022694"/>
    </source>
</evidence>
<keyword evidence="2" id="KW-0820">tRNA-binding</keyword>
<reference evidence="13 14" key="1">
    <citation type="submission" date="2021-08" db="EMBL/GenBank/DDBJ databases">
        <title>Collinsella faecalis sp. nov. isolated from swine faeces.</title>
        <authorList>
            <person name="Oh B.S."/>
            <person name="Lee J.H."/>
        </authorList>
    </citation>
    <scope>NUCLEOTIDE SEQUENCE [LARGE SCALE GENOMIC DNA]</scope>
    <source>
        <strain evidence="13 14">AGMB00827</strain>
    </source>
</reference>
<accession>A0ABS7MKS9</accession>
<evidence type="ECO:0000256" key="7">
    <source>
        <dbReference type="ARBA" id="ARBA00022884"/>
    </source>
</evidence>
<comment type="caution">
    <text evidence="13">The sequence shown here is derived from an EMBL/GenBank/DDBJ whole genome shotgun (WGS) entry which is preliminary data.</text>
</comment>
<evidence type="ECO:0000256" key="6">
    <source>
        <dbReference type="ARBA" id="ARBA00022857"/>
    </source>
</evidence>
<evidence type="ECO:0000259" key="12">
    <source>
        <dbReference type="Pfam" id="PF01207"/>
    </source>
</evidence>
<name>A0ABS7MKS9_9ACTN</name>
<dbReference type="Gene3D" id="3.20.20.70">
    <property type="entry name" value="Aldolase class I"/>
    <property type="match status" value="1"/>
</dbReference>
<comment type="cofactor">
    <cofactor evidence="11">
        <name>FMN</name>
        <dbReference type="ChEBI" id="CHEBI:58210"/>
    </cofactor>
</comment>
<dbReference type="EC" id="1.3.1.-" evidence="11"/>
<evidence type="ECO:0000256" key="3">
    <source>
        <dbReference type="ARBA" id="ARBA00022630"/>
    </source>
</evidence>
<keyword evidence="6" id="KW-0521">NADP</keyword>
<comment type="catalytic activity">
    <reaction evidence="9">
        <text>a 5,6-dihydrouridine in tRNA + NADP(+) = a uridine in tRNA + NADPH + H(+)</text>
        <dbReference type="Rhea" id="RHEA:23624"/>
        <dbReference type="Rhea" id="RHEA-COMP:13339"/>
        <dbReference type="Rhea" id="RHEA-COMP:13887"/>
        <dbReference type="ChEBI" id="CHEBI:15378"/>
        <dbReference type="ChEBI" id="CHEBI:57783"/>
        <dbReference type="ChEBI" id="CHEBI:58349"/>
        <dbReference type="ChEBI" id="CHEBI:65315"/>
        <dbReference type="ChEBI" id="CHEBI:74443"/>
    </reaction>
</comment>
<keyword evidence="3 11" id="KW-0285">Flavoprotein</keyword>
<dbReference type="EMBL" id="JAIMFO010000007">
    <property type="protein sequence ID" value="MBY4797969.1"/>
    <property type="molecule type" value="Genomic_DNA"/>
</dbReference>
<dbReference type="CDD" id="cd02801">
    <property type="entry name" value="DUS_like_FMN"/>
    <property type="match status" value="1"/>
</dbReference>
<proteinExistence type="inferred from homology"/>
<evidence type="ECO:0000256" key="1">
    <source>
        <dbReference type="ARBA" id="ARBA00002790"/>
    </source>
</evidence>
<dbReference type="InterPro" id="IPR013785">
    <property type="entry name" value="Aldolase_TIM"/>
</dbReference>
<dbReference type="Proteomes" id="UP000700908">
    <property type="component" value="Unassembled WGS sequence"/>
</dbReference>
<dbReference type="PIRSF" id="PIRSF006621">
    <property type="entry name" value="Dus"/>
    <property type="match status" value="1"/>
</dbReference>
<protein>
    <recommendedName>
        <fullName evidence="11">tRNA-dihydrouridine synthase</fullName>
        <ecNumber evidence="11">1.3.1.-</ecNumber>
    </recommendedName>
</protein>
<organism evidence="13 14">
    <name type="scientific">Collinsella ureilytica</name>
    <dbReference type="NCBI Taxonomy" id="2869515"/>
    <lineage>
        <taxon>Bacteria</taxon>
        <taxon>Bacillati</taxon>
        <taxon>Actinomycetota</taxon>
        <taxon>Coriobacteriia</taxon>
        <taxon>Coriobacteriales</taxon>
        <taxon>Coriobacteriaceae</taxon>
        <taxon>Collinsella</taxon>
    </lineage>
</organism>
<feature type="domain" description="DUS-like FMN-binding" evidence="12">
    <location>
        <begin position="1"/>
        <end position="301"/>
    </location>
</feature>